<dbReference type="InterPro" id="IPR051149">
    <property type="entry name" value="Spindly/BICDR_Dynein_Adapter"/>
</dbReference>
<evidence type="ECO:0000313" key="4">
    <source>
        <dbReference type="EMBL" id="KAK7869128.1"/>
    </source>
</evidence>
<feature type="coiled-coil region" evidence="2">
    <location>
        <begin position="375"/>
        <end position="430"/>
    </location>
</feature>
<dbReference type="PANTHER" id="PTHR32123:SF13">
    <property type="entry name" value="BICAUDAL D-RELATED PROTEIN HOMOLOG"/>
    <property type="match status" value="1"/>
</dbReference>
<dbReference type="EMBL" id="JAZDUA010000079">
    <property type="protein sequence ID" value="KAK7869128.1"/>
    <property type="molecule type" value="Genomic_DNA"/>
</dbReference>
<evidence type="ECO:0000256" key="2">
    <source>
        <dbReference type="SAM" id="Coils"/>
    </source>
</evidence>
<feature type="coiled-coil region" evidence="2">
    <location>
        <begin position="477"/>
        <end position="511"/>
    </location>
</feature>
<evidence type="ECO:0000256" key="1">
    <source>
        <dbReference type="ARBA" id="ARBA00023054"/>
    </source>
</evidence>
<organism evidence="4 5">
    <name type="scientific">Gryllus longicercus</name>
    <dbReference type="NCBI Taxonomy" id="2509291"/>
    <lineage>
        <taxon>Eukaryota</taxon>
        <taxon>Metazoa</taxon>
        <taxon>Ecdysozoa</taxon>
        <taxon>Arthropoda</taxon>
        <taxon>Hexapoda</taxon>
        <taxon>Insecta</taxon>
        <taxon>Pterygota</taxon>
        <taxon>Neoptera</taxon>
        <taxon>Polyneoptera</taxon>
        <taxon>Orthoptera</taxon>
        <taxon>Ensifera</taxon>
        <taxon>Gryllidea</taxon>
        <taxon>Grylloidea</taxon>
        <taxon>Gryllidae</taxon>
        <taxon>Gryllinae</taxon>
        <taxon>Gryllus</taxon>
    </lineage>
</organism>
<proteinExistence type="predicted"/>
<name>A0AAN9Z5Q3_9ORTH</name>
<comment type="caution">
    <text evidence="4">The sequence shown here is derived from an EMBL/GenBank/DDBJ whole genome shotgun (WGS) entry which is preliminary data.</text>
</comment>
<gene>
    <name evidence="4" type="ORF">R5R35_006594</name>
</gene>
<keyword evidence="5" id="KW-1185">Reference proteome</keyword>
<protein>
    <recommendedName>
        <fullName evidence="6">Bicaudal D-related protein homolog</fullName>
    </recommendedName>
</protein>
<evidence type="ECO:0008006" key="6">
    <source>
        <dbReference type="Google" id="ProtNLM"/>
    </source>
</evidence>
<evidence type="ECO:0000313" key="5">
    <source>
        <dbReference type="Proteomes" id="UP001378592"/>
    </source>
</evidence>
<feature type="region of interest" description="Disordered" evidence="3">
    <location>
        <begin position="520"/>
        <end position="544"/>
    </location>
</feature>
<dbReference type="AlphaFoldDB" id="A0AAN9Z5Q3"/>
<dbReference type="Proteomes" id="UP001378592">
    <property type="component" value="Unassembled WGS sequence"/>
</dbReference>
<feature type="compositionally biased region" description="Low complexity" evidence="3">
    <location>
        <begin position="528"/>
        <end position="538"/>
    </location>
</feature>
<dbReference type="PANTHER" id="PTHR32123">
    <property type="entry name" value="BICD FAMILY-LIKE CARGO ADAPTER"/>
    <property type="match status" value="1"/>
</dbReference>
<sequence length="554" mass="62566">MESRSLEPSADPEDLDVYGQLQKKEKDLILAAELGKALLEKNEELSRQNEKIAEDFSQKLELLEQDRHALRRRLAALQSESDARLLEVQSDLAAVGAALAEREAALRAAEREKQQLVAELSEQNARLAQQLKESSRAEETLSAQLQCLRDQCNLRKSSLQDHLTSLEVMRDEIQLLSEKKAELERRLQALLRQRDEQAAALDDASDRIVQLEHQAREHETQFRQSQRELEQLRITNRLLGEQLEQQSASAIGSTTTHRSLLNEMECDGCEDNKSQLHFGIPSDTEIQLQQEVESACRRLRAICIELKSCQQSNDASMASASGMESASNSSTSNDSGYELVKTGRLSDLVDELCSLIKAGKGHSRTSSTSSGIGLELELEAELHRAREALERSERALEELQDQFKRAQEQVQDLQSKLTVCEAELSGTKEERDRARADMENSHLARDELLRKAWETRDGAVARKNHVEVELARTRIDVMQANSQLLEAIQQKVELSQQLEQWQMDMQLLLDDNMRQKLTTQEQRNVAPTTGTGATTAATKSTNKPSKRLFGFFQR</sequence>
<accession>A0AAN9Z5Q3</accession>
<evidence type="ECO:0000256" key="3">
    <source>
        <dbReference type="SAM" id="MobiDB-lite"/>
    </source>
</evidence>
<keyword evidence="1 2" id="KW-0175">Coiled coil</keyword>
<reference evidence="4 5" key="1">
    <citation type="submission" date="2024-03" db="EMBL/GenBank/DDBJ databases">
        <title>The genome assembly and annotation of the cricket Gryllus longicercus Weissman &amp; Gray.</title>
        <authorList>
            <person name="Szrajer S."/>
            <person name="Gray D."/>
            <person name="Ylla G."/>
        </authorList>
    </citation>
    <scope>NUCLEOTIDE SEQUENCE [LARGE SCALE GENOMIC DNA]</scope>
    <source>
        <strain evidence="4">DAG 2021-001</strain>
        <tissue evidence="4">Whole body minus gut</tissue>
    </source>
</reference>
<feature type="coiled-coil region" evidence="2">
    <location>
        <begin position="31"/>
        <end position="235"/>
    </location>
</feature>